<protein>
    <submittedName>
        <fullName evidence="2">Uncharacterized protein</fullName>
    </submittedName>
</protein>
<feature type="transmembrane region" description="Helical" evidence="1">
    <location>
        <begin position="34"/>
        <end position="56"/>
    </location>
</feature>
<keyword evidence="1" id="KW-0812">Transmembrane</keyword>
<keyword evidence="1" id="KW-1133">Transmembrane helix</keyword>
<organism evidence="2 3">
    <name type="scientific">Segatella oris</name>
    <dbReference type="NCBI Taxonomy" id="28135"/>
    <lineage>
        <taxon>Bacteria</taxon>
        <taxon>Pseudomonadati</taxon>
        <taxon>Bacteroidota</taxon>
        <taxon>Bacteroidia</taxon>
        <taxon>Bacteroidales</taxon>
        <taxon>Prevotellaceae</taxon>
        <taxon>Segatella</taxon>
    </lineage>
</organism>
<dbReference type="KEGG" id="poc:NCTC13071_01790"/>
<evidence type="ECO:0000256" key="1">
    <source>
        <dbReference type="SAM" id="Phobius"/>
    </source>
</evidence>
<dbReference type="EMBL" id="LR134384">
    <property type="protein sequence ID" value="VEH15779.1"/>
    <property type="molecule type" value="Genomic_DNA"/>
</dbReference>
<gene>
    <name evidence="2" type="ORF">NCTC13071_01790</name>
</gene>
<reference evidence="2 3" key="1">
    <citation type="submission" date="2018-12" db="EMBL/GenBank/DDBJ databases">
        <authorList>
            <consortium name="Pathogen Informatics"/>
        </authorList>
    </citation>
    <scope>NUCLEOTIDE SEQUENCE [LARGE SCALE GENOMIC DNA]</scope>
    <source>
        <strain evidence="2 3">NCTC13071</strain>
    </source>
</reference>
<feature type="transmembrane region" description="Helical" evidence="1">
    <location>
        <begin position="68"/>
        <end position="95"/>
    </location>
</feature>
<dbReference type="AlphaFoldDB" id="A0A448L725"/>
<dbReference type="RefSeq" id="WP_018919166.1">
    <property type="nucleotide sequence ID" value="NZ_LR134384.1"/>
</dbReference>
<feature type="transmembrane region" description="Helical" evidence="1">
    <location>
        <begin position="102"/>
        <end position="124"/>
    </location>
</feature>
<evidence type="ECO:0000313" key="2">
    <source>
        <dbReference type="EMBL" id="VEH15779.1"/>
    </source>
</evidence>
<accession>A0A448L725</accession>
<feature type="transmembrane region" description="Helical" evidence="1">
    <location>
        <begin position="250"/>
        <end position="280"/>
    </location>
</feature>
<keyword evidence="1" id="KW-0472">Membrane</keyword>
<dbReference type="GeneID" id="85012585"/>
<sequence length="290" mass="31919">MENDIYKNRSISACIKASFDVLTINFATIFKKTWLGSLAWAICLTALVFFFGKFALTVTANEPSVWATAIPTLCVLLLSLTASSYMTANIVTLFFKHALKPVFLRAFITIILLTVLSLAALILVPEVSKGFAQLLSTGKLLSPIQAVIAGFVLFGLIILAILAFMLPLGYSLTHYICTPKAKLIQAFGKDYKVGLHHWGFLFIGQILTIFCAIIPLTILALPLSILFMAYGYNLWGMLTLADPDGLPAYFIPMMIAFVGIICFIASYIFTFGVFTNIYVYGSINQQINSK</sequence>
<dbReference type="Proteomes" id="UP000274578">
    <property type="component" value="Chromosome 1"/>
</dbReference>
<feature type="transmembrane region" description="Helical" evidence="1">
    <location>
        <begin position="198"/>
        <end position="230"/>
    </location>
</feature>
<proteinExistence type="predicted"/>
<feature type="transmembrane region" description="Helical" evidence="1">
    <location>
        <begin position="144"/>
        <end position="177"/>
    </location>
</feature>
<name>A0A448L725_9BACT</name>
<evidence type="ECO:0000313" key="3">
    <source>
        <dbReference type="Proteomes" id="UP000274578"/>
    </source>
</evidence>